<comment type="caution">
    <text evidence="1">The sequence shown here is derived from an EMBL/GenBank/DDBJ whole genome shotgun (WGS) entry which is preliminary data.</text>
</comment>
<evidence type="ECO:0000313" key="1">
    <source>
        <dbReference type="EMBL" id="NIG60109.1"/>
    </source>
</evidence>
<dbReference type="Proteomes" id="UP001165941">
    <property type="component" value="Unassembled WGS sequence"/>
</dbReference>
<protein>
    <submittedName>
        <fullName evidence="1">Death-associated protein kinase</fullName>
    </submittedName>
</protein>
<keyword evidence="2" id="KW-1185">Reference proteome</keyword>
<evidence type="ECO:0000313" key="2">
    <source>
        <dbReference type="Proteomes" id="UP001165941"/>
    </source>
</evidence>
<dbReference type="EMBL" id="PGGH01155201">
    <property type="protein sequence ID" value="NIG60109.1"/>
    <property type="molecule type" value="Genomic_DNA"/>
</dbReference>
<gene>
    <name evidence="1" type="ORF">BU61_7634</name>
</gene>
<reference evidence="1" key="1">
    <citation type="submission" date="2018-05" db="EMBL/GenBank/DDBJ databases">
        <authorList>
            <person name="Pedro S.L.S."/>
            <person name="Freitas R.C."/>
            <person name="Barreto A.S."/>
            <person name="Lima A.O.S."/>
        </authorList>
    </citation>
    <scope>NUCLEOTIDE SEQUENCE</scope>
    <source>
        <strain evidence="1">BP203</strain>
        <tissue evidence="1">Muscle</tissue>
    </source>
</reference>
<keyword evidence="1" id="KW-0418">Kinase</keyword>
<organism evidence="1 2">
    <name type="scientific">Pontoporia blainvillei</name>
    <name type="common">Franciscana</name>
    <name type="synonym">Delphinus blainvillei</name>
    <dbReference type="NCBI Taxonomy" id="48723"/>
    <lineage>
        <taxon>Eukaryota</taxon>
        <taxon>Metazoa</taxon>
        <taxon>Chordata</taxon>
        <taxon>Craniata</taxon>
        <taxon>Vertebrata</taxon>
        <taxon>Euteleostomi</taxon>
        <taxon>Mammalia</taxon>
        <taxon>Eutheria</taxon>
        <taxon>Laurasiatheria</taxon>
        <taxon>Artiodactyla</taxon>
        <taxon>Whippomorpha</taxon>
        <taxon>Cetacea</taxon>
        <taxon>Odontoceti</taxon>
        <taxon>Pontoporiidae</taxon>
        <taxon>Pontoporia</taxon>
    </lineage>
</organism>
<dbReference type="GO" id="GO:0016301">
    <property type="term" value="F:kinase activity"/>
    <property type="evidence" value="ECO:0007669"/>
    <property type="project" value="UniProtKB-KW"/>
</dbReference>
<sequence>MNIPRPAGGEFGYDKDTSLLKEVRNRFGNDLHISHKLFVLDAGASGSKDMKVLRNHLQEIRSQIVSAGTLRQSQWAGGKPGGPWRAWSRKPVGGDREQWSVTGTAPAHQVCPPMTHLCEKIISTLPSWRKLNGPNQLMSLQQFVYDVQDQLNPLASEADLRRIAQQLHSAGELMLSCDSCSLQDGCSPWSVSAPNRPLGLTDNQELVVTYLQGENMWRH</sequence>
<accession>A0ABX0S7Z3</accession>
<name>A0ABX0S7Z3_PONBL</name>
<keyword evidence="1" id="KW-0808">Transferase</keyword>
<proteinExistence type="predicted"/>